<keyword evidence="4" id="KW-1185">Reference proteome</keyword>
<dbReference type="InterPro" id="IPR012341">
    <property type="entry name" value="6hp_glycosidase-like_sf"/>
</dbReference>
<evidence type="ECO:0000259" key="1">
    <source>
        <dbReference type="Pfam" id="PF17389"/>
    </source>
</evidence>
<protein>
    <submittedName>
        <fullName evidence="3">Alpha-L-rhamnosidase</fullName>
    </submittedName>
</protein>
<dbReference type="RefSeq" id="WP_075080325.1">
    <property type="nucleotide sequence ID" value="NZ_BDCO01000002.1"/>
</dbReference>
<feature type="domain" description="Alpha-L-rhamnosidase six-hairpin glycosidase" evidence="1">
    <location>
        <begin position="532"/>
        <end position="858"/>
    </location>
</feature>
<dbReference type="Pfam" id="PF17389">
    <property type="entry name" value="Bac_rhamnosid6H"/>
    <property type="match status" value="1"/>
</dbReference>
<dbReference type="InterPro" id="IPR008928">
    <property type="entry name" value="6-hairpin_glycosidase_sf"/>
</dbReference>
<dbReference type="Pfam" id="PF17390">
    <property type="entry name" value="Bac_rhamnosid_C"/>
    <property type="match status" value="1"/>
</dbReference>
<evidence type="ECO:0000259" key="2">
    <source>
        <dbReference type="Pfam" id="PF17390"/>
    </source>
</evidence>
<feature type="domain" description="Alpha-L-rhamnosidase C-terminal" evidence="2">
    <location>
        <begin position="871"/>
        <end position="927"/>
    </location>
</feature>
<dbReference type="PANTHER" id="PTHR34987:SF4">
    <property type="entry name" value="ALPHA-L-RHAMNOSIDASE C-TERMINAL DOMAIN-CONTAINING PROTEIN"/>
    <property type="match status" value="1"/>
</dbReference>
<dbReference type="PANTHER" id="PTHR34987">
    <property type="entry name" value="C, PUTATIVE (AFU_ORTHOLOGUE AFUA_3G02880)-RELATED"/>
    <property type="match status" value="1"/>
</dbReference>
<comment type="caution">
    <text evidence="3">The sequence shown here is derived from an EMBL/GenBank/DDBJ whole genome shotgun (WGS) entry which is preliminary data.</text>
</comment>
<reference evidence="4" key="1">
    <citation type="journal article" date="2017" name="Genome Announc.">
        <title>Draft Genome Sequence of Terrimicrobium sacchariphilum NM-5T, a Facultative Anaerobic Soil Bacterium of the Class Spartobacteria.</title>
        <authorList>
            <person name="Qiu Y.L."/>
            <person name="Tourlousse D.M."/>
            <person name="Matsuura N."/>
            <person name="Ohashi A."/>
            <person name="Sekiguchi Y."/>
        </authorList>
    </citation>
    <scope>NUCLEOTIDE SEQUENCE [LARGE SCALE GENOMIC DNA]</scope>
    <source>
        <strain evidence="4">NM-5</strain>
    </source>
</reference>
<dbReference type="InterPro" id="IPR035396">
    <property type="entry name" value="Bac_rhamnosid6H"/>
</dbReference>
<dbReference type="InParanoid" id="A0A146GBY0"/>
<dbReference type="Gene3D" id="2.60.120.260">
    <property type="entry name" value="Galactose-binding domain-like"/>
    <property type="match status" value="3"/>
</dbReference>
<dbReference type="SUPFAM" id="SSF48208">
    <property type="entry name" value="Six-hairpin glycosidases"/>
    <property type="match status" value="1"/>
</dbReference>
<dbReference type="Gene3D" id="1.50.10.10">
    <property type="match status" value="1"/>
</dbReference>
<proteinExistence type="predicted"/>
<dbReference type="GO" id="GO:0005975">
    <property type="term" value="P:carbohydrate metabolic process"/>
    <property type="evidence" value="ECO:0007669"/>
    <property type="project" value="InterPro"/>
</dbReference>
<name>A0A146GBY0_TERSA</name>
<evidence type="ECO:0000313" key="4">
    <source>
        <dbReference type="Proteomes" id="UP000076023"/>
    </source>
</evidence>
<dbReference type="Gene3D" id="2.60.420.10">
    <property type="entry name" value="Maltose phosphorylase, domain 3"/>
    <property type="match status" value="1"/>
</dbReference>
<organism evidence="3 4">
    <name type="scientific">Terrimicrobium sacchariphilum</name>
    <dbReference type="NCBI Taxonomy" id="690879"/>
    <lineage>
        <taxon>Bacteria</taxon>
        <taxon>Pseudomonadati</taxon>
        <taxon>Verrucomicrobiota</taxon>
        <taxon>Terrimicrobiia</taxon>
        <taxon>Terrimicrobiales</taxon>
        <taxon>Terrimicrobiaceae</taxon>
        <taxon>Terrimicrobium</taxon>
    </lineage>
</organism>
<evidence type="ECO:0000313" key="3">
    <source>
        <dbReference type="EMBL" id="GAT34713.1"/>
    </source>
</evidence>
<dbReference type="AlphaFoldDB" id="A0A146GBY0"/>
<dbReference type="InterPro" id="IPR008979">
    <property type="entry name" value="Galactose-bd-like_sf"/>
</dbReference>
<dbReference type="SUPFAM" id="SSF49785">
    <property type="entry name" value="Galactose-binding domain-like"/>
    <property type="match status" value="1"/>
</dbReference>
<dbReference type="EMBL" id="BDCO01000002">
    <property type="protein sequence ID" value="GAT34713.1"/>
    <property type="molecule type" value="Genomic_DNA"/>
</dbReference>
<dbReference type="OrthoDB" id="9761045at2"/>
<dbReference type="STRING" id="690879.TSACC_23145"/>
<accession>A0A146GBY0</accession>
<sequence length="941" mass="104608">MSNTPFDGTKRIWAGDHQAGEVNSHFLFERDITLPAISGQAMFALVAESRYRLRVNGEWIGDGPARSYPDHRYYDDWDITKHLRSGSNRIEIAVTHWGVDTFQSLNTPPFLLCSLRLDGQTVLKSDTSWTARRDTRNLQHVPRACCQLGFEEHYSATALEQAGSPAIEAPGASESSSSLFPRPTRPLTRIPRDFRYALATTCVMPIDRSWTFPVRRLFSPQPLGINILGMAGVLGATFSCSAKTTADFHLLGPVASVQVNGVSLPLEKEDDLFRTTVQLSPGESWISIAVCTEYDHATELAFGYWADHPIEWPASPWLSSGPLWTTDILTNNFLNPADEARLVRPFAPSFGGMFQADQKETSRVVSQFTQAKNEASFRSVSGSKTRVLPHSSAVTKDAYFAIRTDRVKSAEPLAASPIPTQISRAGTRLLIDLGAMSVGYFEMDFDAPAGAVVDAYFFEHLERDDDGSATIQYLYQESISYRNSLRYTAREGRNHFISRQRRGIRYALLVFRDAPVVIHALRVIESTYSPETVGTFSCSDEELNRIFAISQRTLLLCMEDTYTDCPTYEQTYWVGDARNEALFSAHAFGAYDLLRHSAEVASHSLRGSALVVSQCPSGWDAVIPSFSFLWGIGVWDTYWQTGDADWLARIFPAVLKNLDEASRLCTDRGLFSAKAWNFFDWTPIDQNQETVLHNSLLLAGALEAGKRCAEVLGKAGDASRIASRLAELRSSINLLWDDQTGSFPDAILPDGMPSRKTSQHTSFLALLFGVLPESRRDRALENCLRPAPDMAPVGSPNALYFLLSAIRESHPSEVIKMVRDFWGRMVAAGSTTAWEMVNQEQSRFPTRSHCHGWSSSPVWLLPVHFFDLRLLGPGWSKVSIAPRVEDVTHASAVVCTPHGLLRLAWRLCADGKVETSVQAPVGVEVSVRPPIFPTTPSYDHP</sequence>
<dbReference type="Proteomes" id="UP000076023">
    <property type="component" value="Unassembled WGS sequence"/>
</dbReference>
<dbReference type="InterPro" id="IPR035398">
    <property type="entry name" value="Bac_rhamnosid_C"/>
</dbReference>
<gene>
    <name evidence="3" type="ORF">TSACC_23145</name>
</gene>